<reference evidence="6" key="1">
    <citation type="submission" date="2021-01" db="UniProtKB">
        <authorList>
            <consortium name="EnsemblPlants"/>
        </authorList>
    </citation>
    <scope>IDENTIFICATION</scope>
</reference>
<keyword evidence="1" id="KW-0677">Repeat</keyword>
<dbReference type="InterPro" id="IPR016024">
    <property type="entry name" value="ARM-type_fold"/>
</dbReference>
<dbReference type="EnsemblPlants" id="Kaladp0059s0304.1.v1.1">
    <property type="protein sequence ID" value="Kaladp0059s0304.1.v1.1"/>
    <property type="gene ID" value="Kaladp0059s0304.v1.1"/>
</dbReference>
<dbReference type="SUPFAM" id="SSF48371">
    <property type="entry name" value="ARM repeat"/>
    <property type="match status" value="1"/>
</dbReference>
<proteinExistence type="predicted"/>
<dbReference type="SMART" id="SM00025">
    <property type="entry name" value="Pumilio"/>
    <property type="match status" value="8"/>
</dbReference>
<dbReference type="PANTHER" id="PTHR12537:SF137">
    <property type="entry name" value="PUMILIO HOMOLOG 16-RELATED"/>
    <property type="match status" value="1"/>
</dbReference>
<dbReference type="GO" id="GO:0006417">
    <property type="term" value="P:regulation of translation"/>
    <property type="evidence" value="ECO:0007669"/>
    <property type="project" value="UniProtKB-KW"/>
</dbReference>
<keyword evidence="7" id="KW-1185">Reference proteome</keyword>
<name>A0A7N0UAX3_KALFE</name>
<dbReference type="InterPro" id="IPR033133">
    <property type="entry name" value="PUM-HD"/>
</dbReference>
<evidence type="ECO:0000256" key="3">
    <source>
        <dbReference type="ARBA" id="ARBA00022884"/>
    </source>
</evidence>
<evidence type="ECO:0000259" key="5">
    <source>
        <dbReference type="PROSITE" id="PS50303"/>
    </source>
</evidence>
<evidence type="ECO:0000313" key="7">
    <source>
        <dbReference type="Proteomes" id="UP000594263"/>
    </source>
</evidence>
<keyword evidence="2" id="KW-0810">Translation regulation</keyword>
<evidence type="ECO:0000256" key="1">
    <source>
        <dbReference type="ARBA" id="ARBA00022737"/>
    </source>
</evidence>
<protein>
    <recommendedName>
        <fullName evidence="5">PUM-HD domain-containing protein</fullName>
    </recommendedName>
</protein>
<dbReference type="Gramene" id="Kaladp0059s0304.1.v1.1">
    <property type="protein sequence ID" value="Kaladp0059s0304.1.v1.1"/>
    <property type="gene ID" value="Kaladp0059s0304.v1.1"/>
</dbReference>
<dbReference type="GO" id="GO:0005737">
    <property type="term" value="C:cytoplasm"/>
    <property type="evidence" value="ECO:0007669"/>
    <property type="project" value="TreeGrafter"/>
</dbReference>
<feature type="domain" description="PUM-HD" evidence="5">
    <location>
        <begin position="201"/>
        <end position="545"/>
    </location>
</feature>
<feature type="repeat" description="Pumilio" evidence="4">
    <location>
        <begin position="478"/>
        <end position="519"/>
    </location>
</feature>
<evidence type="ECO:0000256" key="4">
    <source>
        <dbReference type="PROSITE-ProRule" id="PRU00317"/>
    </source>
</evidence>
<organism evidence="6 7">
    <name type="scientific">Kalanchoe fedtschenkoi</name>
    <name type="common">Lavender scallops</name>
    <name type="synonym">South American air plant</name>
    <dbReference type="NCBI Taxonomy" id="63787"/>
    <lineage>
        <taxon>Eukaryota</taxon>
        <taxon>Viridiplantae</taxon>
        <taxon>Streptophyta</taxon>
        <taxon>Embryophyta</taxon>
        <taxon>Tracheophyta</taxon>
        <taxon>Spermatophyta</taxon>
        <taxon>Magnoliopsida</taxon>
        <taxon>eudicotyledons</taxon>
        <taxon>Gunneridae</taxon>
        <taxon>Pentapetalae</taxon>
        <taxon>Saxifragales</taxon>
        <taxon>Crassulaceae</taxon>
        <taxon>Kalanchoe</taxon>
    </lineage>
</organism>
<dbReference type="Pfam" id="PF00806">
    <property type="entry name" value="PUF"/>
    <property type="match status" value="7"/>
</dbReference>
<dbReference type="GO" id="GO:0003729">
    <property type="term" value="F:mRNA binding"/>
    <property type="evidence" value="ECO:0007669"/>
    <property type="project" value="TreeGrafter"/>
</dbReference>
<dbReference type="Proteomes" id="UP000594263">
    <property type="component" value="Unplaced"/>
</dbReference>
<dbReference type="PROSITE" id="PS50303">
    <property type="entry name" value="PUM_HD"/>
    <property type="match status" value="1"/>
</dbReference>
<dbReference type="PANTHER" id="PTHR12537">
    <property type="entry name" value="RNA BINDING PROTEIN PUMILIO-RELATED"/>
    <property type="match status" value="1"/>
</dbReference>
<accession>A0A7N0UAX3</accession>
<sequence>MAISIAEASEASEFFSGEEALMRSFDNLQLGSDQKKGVKDQSAADIHVKNEMGFCEDDDLCDGYLQNPIWGFQHEEFTGNFNGGMCRWRRRNEAHGFSDGGNLSSLKEYSNPGLIVNSENLAYPLLSSSTYNSKNSSVDNLWEWHTQEECSSPSSSTSLVSNPIRWSSECSLRSTARKSPGSKDSFLDDGSLDFYSGGWGSCPVSMWNFAAEMGKPCQGVTDQCPKCNEVVYIASTKEGSHYLQRVLAVGDEEVVSVIYGGVYASVFAVMMNQHGQHLLHKTFDVCSMVQQEKLVLKMASDESALVLAAKNQHGSYFLQRLVKKLKGLPFINLIASSLASDMKSLMISQYGKHVILQCFIHLDSQKCQTLYEALIGCCIEVATDVVGCTSLNNSINNMTGECRDRLLSNLIENSAFLSQDPSGNFVLQYILSLRNPTLSKNICYHLQGQYIQLSMHKSGSHLVEKCLKSSGVEYVINDLLANQKQLLQLARDQFGNYVLQTSLRVTEFHSGKMHQFLLQALDPHVPNFKCHPIGRNVFNVISSCIQWPKHRREKSSPVRHAPAAKKCSEDFRAFAGVGV</sequence>
<evidence type="ECO:0000256" key="2">
    <source>
        <dbReference type="ARBA" id="ARBA00022845"/>
    </source>
</evidence>
<keyword evidence="3" id="KW-0694">RNA-binding</keyword>
<evidence type="ECO:0000313" key="6">
    <source>
        <dbReference type="EnsemblPlants" id="Kaladp0059s0304.1.v1.1"/>
    </source>
</evidence>
<dbReference type="AlphaFoldDB" id="A0A7N0UAX3"/>
<dbReference type="Gene3D" id="1.25.10.10">
    <property type="entry name" value="Leucine-rich Repeat Variant"/>
    <property type="match status" value="1"/>
</dbReference>
<dbReference type="InterPro" id="IPR001313">
    <property type="entry name" value="Pumilio_RNA-bd_rpt"/>
</dbReference>
<dbReference type="InterPro" id="IPR011989">
    <property type="entry name" value="ARM-like"/>
</dbReference>
<dbReference type="PROSITE" id="PS50302">
    <property type="entry name" value="PUM"/>
    <property type="match status" value="1"/>
</dbReference>